<sequence>MSDTGQQAEETCVSGRDRLERVQTLQQFAGELALLKTRSGLSVREVAIATTHQNVPVRRETVGKMMRGERLAPKAMTMTLVRAWGAEDKDLPAWQQAWDRVYFAEGGQRTLPRPSELTALRELVTALSDRLEVQERELAALRGAISSAAASAPSAQSRATRRSPDGGLIGMKAIALEMDVHDQMRAAVPAVAREAVADLTQRVRRRDLGLEPEVQVQLRAQVPEVSKEILLALAQQLARRDPLLEMDLLAHMRAAVADAGRDAVTQIARRLT</sequence>
<dbReference type="RefSeq" id="WP_397083461.1">
    <property type="nucleotide sequence ID" value="NZ_JBITGY010000005.1"/>
</dbReference>
<dbReference type="Proteomes" id="UP001612741">
    <property type="component" value="Unassembled WGS sequence"/>
</dbReference>
<evidence type="ECO:0000256" key="1">
    <source>
        <dbReference type="SAM" id="Coils"/>
    </source>
</evidence>
<evidence type="ECO:0000313" key="2">
    <source>
        <dbReference type="EMBL" id="MFI6499884.1"/>
    </source>
</evidence>
<keyword evidence="1" id="KW-0175">Coiled coil</keyword>
<gene>
    <name evidence="2" type="ORF">ACIBG2_21025</name>
</gene>
<organism evidence="2 3">
    <name type="scientific">Nonomuraea typhae</name>
    <dbReference type="NCBI Taxonomy" id="2603600"/>
    <lineage>
        <taxon>Bacteria</taxon>
        <taxon>Bacillati</taxon>
        <taxon>Actinomycetota</taxon>
        <taxon>Actinomycetes</taxon>
        <taxon>Streptosporangiales</taxon>
        <taxon>Streptosporangiaceae</taxon>
        <taxon>Nonomuraea</taxon>
    </lineage>
</organism>
<name>A0ABW7YVE0_9ACTN</name>
<evidence type="ECO:0008006" key="4">
    <source>
        <dbReference type="Google" id="ProtNLM"/>
    </source>
</evidence>
<comment type="caution">
    <text evidence="2">The sequence shown here is derived from an EMBL/GenBank/DDBJ whole genome shotgun (WGS) entry which is preliminary data.</text>
</comment>
<dbReference type="EMBL" id="JBITGY010000005">
    <property type="protein sequence ID" value="MFI6499884.1"/>
    <property type="molecule type" value="Genomic_DNA"/>
</dbReference>
<evidence type="ECO:0000313" key="3">
    <source>
        <dbReference type="Proteomes" id="UP001612741"/>
    </source>
</evidence>
<protein>
    <recommendedName>
        <fullName evidence="4">Transcriptional regulator</fullName>
    </recommendedName>
</protein>
<accession>A0ABW7YVE0</accession>
<reference evidence="2 3" key="1">
    <citation type="submission" date="2024-10" db="EMBL/GenBank/DDBJ databases">
        <title>The Natural Products Discovery Center: Release of the First 8490 Sequenced Strains for Exploring Actinobacteria Biosynthetic Diversity.</title>
        <authorList>
            <person name="Kalkreuter E."/>
            <person name="Kautsar S.A."/>
            <person name="Yang D."/>
            <person name="Bader C.D."/>
            <person name="Teijaro C.N."/>
            <person name="Fluegel L."/>
            <person name="Davis C.M."/>
            <person name="Simpson J.R."/>
            <person name="Lauterbach L."/>
            <person name="Steele A.D."/>
            <person name="Gui C."/>
            <person name="Meng S."/>
            <person name="Li G."/>
            <person name="Viehrig K."/>
            <person name="Ye F."/>
            <person name="Su P."/>
            <person name="Kiefer A.F."/>
            <person name="Nichols A."/>
            <person name="Cepeda A.J."/>
            <person name="Yan W."/>
            <person name="Fan B."/>
            <person name="Jiang Y."/>
            <person name="Adhikari A."/>
            <person name="Zheng C.-J."/>
            <person name="Schuster L."/>
            <person name="Cowan T.M."/>
            <person name="Smanski M.J."/>
            <person name="Chevrette M.G."/>
            <person name="De Carvalho L.P.S."/>
            <person name="Shen B."/>
        </authorList>
    </citation>
    <scope>NUCLEOTIDE SEQUENCE [LARGE SCALE GENOMIC DNA]</scope>
    <source>
        <strain evidence="2 3">NPDC050545</strain>
    </source>
</reference>
<proteinExistence type="predicted"/>
<feature type="coiled-coil region" evidence="1">
    <location>
        <begin position="117"/>
        <end position="144"/>
    </location>
</feature>
<keyword evidence="3" id="KW-1185">Reference proteome</keyword>